<dbReference type="InterPro" id="IPR000160">
    <property type="entry name" value="GGDEF_dom"/>
</dbReference>
<dbReference type="EC" id="2.7.7.65" evidence="1"/>
<dbReference type="InterPro" id="IPR043128">
    <property type="entry name" value="Rev_trsase/Diguanyl_cyclase"/>
</dbReference>
<keyword evidence="3" id="KW-0472">Membrane</keyword>
<evidence type="ECO:0000256" key="1">
    <source>
        <dbReference type="ARBA" id="ARBA00012528"/>
    </source>
</evidence>
<comment type="catalytic activity">
    <reaction evidence="2">
        <text>2 GTP = 3',3'-c-di-GMP + 2 diphosphate</text>
        <dbReference type="Rhea" id="RHEA:24898"/>
        <dbReference type="ChEBI" id="CHEBI:33019"/>
        <dbReference type="ChEBI" id="CHEBI:37565"/>
        <dbReference type="ChEBI" id="CHEBI:58805"/>
        <dbReference type="EC" id="2.7.7.65"/>
    </reaction>
</comment>
<reference evidence="5 6" key="1">
    <citation type="submission" date="2018-02" db="EMBL/GenBank/DDBJ databases">
        <title>The draft genome of Phyllobacterium myrsinacearum DSM5892.</title>
        <authorList>
            <person name="Li L."/>
            <person name="Liu L."/>
            <person name="Zhang X."/>
            <person name="Wang T."/>
        </authorList>
    </citation>
    <scope>NUCLEOTIDE SEQUENCE [LARGE SCALE GENOMIC DNA]</scope>
    <source>
        <strain evidence="5 6">DSM 5892</strain>
    </source>
</reference>
<name>A0A2S9JEY9_9HYPH</name>
<keyword evidence="3" id="KW-1133">Transmembrane helix</keyword>
<evidence type="ECO:0000256" key="2">
    <source>
        <dbReference type="ARBA" id="ARBA00034247"/>
    </source>
</evidence>
<evidence type="ECO:0000259" key="4">
    <source>
        <dbReference type="PROSITE" id="PS50887"/>
    </source>
</evidence>
<dbReference type="Pfam" id="PF00990">
    <property type="entry name" value="GGDEF"/>
    <property type="match status" value="1"/>
</dbReference>
<dbReference type="AlphaFoldDB" id="A0A2S9JEY9"/>
<gene>
    <name evidence="5" type="ORF">C5750_16610</name>
</gene>
<dbReference type="InterPro" id="IPR029787">
    <property type="entry name" value="Nucleotide_cyclase"/>
</dbReference>
<organism evidence="5 6">
    <name type="scientific">Phyllobacterium myrsinacearum</name>
    <dbReference type="NCBI Taxonomy" id="28101"/>
    <lineage>
        <taxon>Bacteria</taxon>
        <taxon>Pseudomonadati</taxon>
        <taxon>Pseudomonadota</taxon>
        <taxon>Alphaproteobacteria</taxon>
        <taxon>Hyphomicrobiales</taxon>
        <taxon>Phyllobacteriaceae</taxon>
        <taxon>Phyllobacterium</taxon>
    </lineage>
</organism>
<dbReference type="GO" id="GO:0052621">
    <property type="term" value="F:diguanylate cyclase activity"/>
    <property type="evidence" value="ECO:0007669"/>
    <property type="project" value="UniProtKB-EC"/>
</dbReference>
<dbReference type="EMBL" id="PVBT01000005">
    <property type="protein sequence ID" value="PRD51493.1"/>
    <property type="molecule type" value="Genomic_DNA"/>
</dbReference>
<evidence type="ECO:0000313" key="5">
    <source>
        <dbReference type="EMBL" id="PRD51493.1"/>
    </source>
</evidence>
<keyword evidence="3" id="KW-0812">Transmembrane</keyword>
<dbReference type="SMART" id="SM00267">
    <property type="entry name" value="GGDEF"/>
    <property type="match status" value="1"/>
</dbReference>
<dbReference type="SUPFAM" id="SSF55073">
    <property type="entry name" value="Nucleotide cyclase"/>
    <property type="match status" value="1"/>
</dbReference>
<feature type="transmembrane region" description="Helical" evidence="3">
    <location>
        <begin position="339"/>
        <end position="360"/>
    </location>
</feature>
<sequence>MFNPAEPPRNPPQDLAGASLYRKLWTGIGMAAACTAILAASVILPSYGDYRLARLNLDRVERFRLVLDAANRLSAERGPSNTIMGSHGAPAGDVVQRLAQFRAASDAALAAVATPQTRDPEAVAHPTPLPLIEQTGIELKRARMDVDRVAAIPFDQRTTGDVQQAIEGMFAVVDNFQAIVAWNVNELVGSDDAIAASVMTGHMLSDLREYGGRIASQIMAPIATHQPLERKHLIDSSRTRGRLNELWRLIGGQDALFRSDARLAGKREEIERVFFGDGLGMVDALVGEGRVSGQYSMTAEQFTDRFVKTLQPLESLRSEFLNVKIDELMHARDHALSTLILVIAITSAILAILASLVHMVHRSVLSPLLQAREEVIGLAHDVPVKLGDRRYYAGEMRRLFDAIQVLRGKLHERAVLTDKLKEQAETDGLTGLFNRRTLDLIGQSAAKENEQPETACLILLDIDYFKLVNDTYGHQAGDHVLRDVSALLRSMVRSADVIARFGGEEFAILSTGDQLADVVMRARRIRLALQRHEIQLSDGVCLNMTASFGVARGALGSAGWPKLIKAADVALYRAKSEGRNRVRFAADDQAEADDA</sequence>
<dbReference type="PANTHER" id="PTHR45138:SF9">
    <property type="entry name" value="DIGUANYLATE CYCLASE DGCM-RELATED"/>
    <property type="match status" value="1"/>
</dbReference>
<keyword evidence="6" id="KW-1185">Reference proteome</keyword>
<protein>
    <recommendedName>
        <fullName evidence="1">diguanylate cyclase</fullName>
        <ecNumber evidence="1">2.7.7.65</ecNumber>
    </recommendedName>
</protein>
<proteinExistence type="predicted"/>
<dbReference type="NCBIfam" id="TIGR00254">
    <property type="entry name" value="GGDEF"/>
    <property type="match status" value="1"/>
</dbReference>
<dbReference type="Gene3D" id="3.30.70.270">
    <property type="match status" value="1"/>
</dbReference>
<comment type="caution">
    <text evidence="5">The sequence shown here is derived from an EMBL/GenBank/DDBJ whole genome shotgun (WGS) entry which is preliminary data.</text>
</comment>
<dbReference type="InterPro" id="IPR050469">
    <property type="entry name" value="Diguanylate_Cyclase"/>
</dbReference>
<dbReference type="Proteomes" id="UP000238563">
    <property type="component" value="Unassembled WGS sequence"/>
</dbReference>
<evidence type="ECO:0000313" key="6">
    <source>
        <dbReference type="Proteomes" id="UP000238563"/>
    </source>
</evidence>
<dbReference type="FunFam" id="3.30.70.270:FF:000001">
    <property type="entry name" value="Diguanylate cyclase domain protein"/>
    <property type="match status" value="1"/>
</dbReference>
<evidence type="ECO:0000256" key="3">
    <source>
        <dbReference type="SAM" id="Phobius"/>
    </source>
</evidence>
<feature type="domain" description="GGDEF" evidence="4">
    <location>
        <begin position="453"/>
        <end position="587"/>
    </location>
</feature>
<dbReference type="CDD" id="cd01949">
    <property type="entry name" value="GGDEF"/>
    <property type="match status" value="1"/>
</dbReference>
<dbReference type="PANTHER" id="PTHR45138">
    <property type="entry name" value="REGULATORY COMPONENTS OF SENSORY TRANSDUCTION SYSTEM"/>
    <property type="match status" value="1"/>
</dbReference>
<accession>A0A2S9JEY9</accession>
<feature type="transmembrane region" description="Helical" evidence="3">
    <location>
        <begin position="24"/>
        <end position="44"/>
    </location>
</feature>
<dbReference type="PROSITE" id="PS50887">
    <property type="entry name" value="GGDEF"/>
    <property type="match status" value="1"/>
</dbReference>